<feature type="region of interest" description="Disordered" evidence="6">
    <location>
        <begin position="283"/>
        <end position="307"/>
    </location>
</feature>
<dbReference type="STRING" id="589385.SAMN05421504_103784"/>
<dbReference type="GO" id="GO:0016020">
    <property type="term" value="C:membrane"/>
    <property type="evidence" value="ECO:0007669"/>
    <property type="project" value="UniProtKB-SubCell"/>
</dbReference>
<evidence type="ECO:0000256" key="7">
    <source>
        <dbReference type="SAM" id="Phobius"/>
    </source>
</evidence>
<reference evidence="9 10" key="1">
    <citation type="submission" date="2016-10" db="EMBL/GenBank/DDBJ databases">
        <authorList>
            <person name="de Groot N.N."/>
        </authorList>
    </citation>
    <scope>NUCLEOTIDE SEQUENCE [LARGE SCALE GENOMIC DNA]</scope>
    <source>
        <strain evidence="9 10">CPCC 202699</strain>
    </source>
</reference>
<feature type="transmembrane region" description="Helical" evidence="7">
    <location>
        <begin position="240"/>
        <end position="258"/>
    </location>
</feature>
<feature type="transmembrane region" description="Helical" evidence="7">
    <location>
        <begin position="69"/>
        <end position="89"/>
    </location>
</feature>
<evidence type="ECO:0000256" key="6">
    <source>
        <dbReference type="SAM" id="MobiDB-lite"/>
    </source>
</evidence>
<dbReference type="InterPro" id="IPR000620">
    <property type="entry name" value="EamA_dom"/>
</dbReference>
<evidence type="ECO:0000313" key="10">
    <source>
        <dbReference type="Proteomes" id="UP000199515"/>
    </source>
</evidence>
<evidence type="ECO:0000256" key="2">
    <source>
        <dbReference type="ARBA" id="ARBA00007362"/>
    </source>
</evidence>
<feature type="transmembrane region" description="Helical" evidence="7">
    <location>
        <begin position="38"/>
        <end position="57"/>
    </location>
</feature>
<feature type="transmembrane region" description="Helical" evidence="7">
    <location>
        <begin position="208"/>
        <end position="228"/>
    </location>
</feature>
<evidence type="ECO:0000256" key="3">
    <source>
        <dbReference type="ARBA" id="ARBA00022692"/>
    </source>
</evidence>
<proteinExistence type="inferred from homology"/>
<keyword evidence="5 7" id="KW-0472">Membrane</keyword>
<feature type="transmembrane region" description="Helical" evidence="7">
    <location>
        <begin position="182"/>
        <end position="202"/>
    </location>
</feature>
<dbReference type="InterPro" id="IPR037185">
    <property type="entry name" value="EmrE-like"/>
</dbReference>
<keyword evidence="3 7" id="KW-0812">Transmembrane</keyword>
<dbReference type="EMBL" id="FNON01000003">
    <property type="protein sequence ID" value="SDX77141.1"/>
    <property type="molecule type" value="Genomic_DNA"/>
</dbReference>
<comment type="subcellular location">
    <subcellularLocation>
        <location evidence="1">Membrane</location>
        <topology evidence="1">Multi-pass membrane protein</topology>
    </subcellularLocation>
</comment>
<feature type="transmembrane region" description="Helical" evidence="7">
    <location>
        <begin position="7"/>
        <end position="26"/>
    </location>
</feature>
<evidence type="ECO:0000313" key="9">
    <source>
        <dbReference type="EMBL" id="SDX77141.1"/>
    </source>
</evidence>
<dbReference type="AlphaFoldDB" id="A0A1H3EEM0"/>
<feature type="transmembrane region" description="Helical" evidence="7">
    <location>
        <begin position="95"/>
        <end position="115"/>
    </location>
</feature>
<evidence type="ECO:0000256" key="4">
    <source>
        <dbReference type="ARBA" id="ARBA00022989"/>
    </source>
</evidence>
<dbReference type="Pfam" id="PF00892">
    <property type="entry name" value="EamA"/>
    <property type="match status" value="2"/>
</dbReference>
<dbReference type="PANTHER" id="PTHR32322:SF2">
    <property type="entry name" value="EAMA DOMAIN-CONTAINING PROTEIN"/>
    <property type="match status" value="1"/>
</dbReference>
<dbReference type="SUPFAM" id="SSF103481">
    <property type="entry name" value="Multidrug resistance efflux transporter EmrE"/>
    <property type="match status" value="2"/>
</dbReference>
<protein>
    <submittedName>
        <fullName evidence="9">Threonine/homoserine efflux transporter RhtA</fullName>
    </submittedName>
</protein>
<feature type="transmembrane region" description="Helical" evidence="7">
    <location>
        <begin position="149"/>
        <end position="170"/>
    </location>
</feature>
<sequence length="307" mass="30612">MTPAARGLLAGISAAVIVGGSVPVTGLLDAYPLLTGQALRYALGGVLLLGYAWLRGIRLPLPGLKDLPILVALGVTGMVGFQACLLLAQRYAEPGLVAALLGGSPLVLALVTPVLERRRPAAAPVAGAVLAAAGIVVLAGGGASHGPGLALAVLAMLCEASFTLLAAVLVRRMGPLGTAACSCLTAALGAAVLGTFIGGWRVPDGRELAALLVLAVIVTALAFCLWYFAVSQLGADRAGLLIGLMPASGLAVALILGTQGFRPAQLVGVALVSLGVVSGMAGSNRPYHSRPQLPPRAIRSTSSASSS</sequence>
<name>A0A1H3EEM0_9PSEU</name>
<dbReference type="InterPro" id="IPR050638">
    <property type="entry name" value="AA-Vitamin_Transporters"/>
</dbReference>
<dbReference type="RefSeq" id="WP_091289883.1">
    <property type="nucleotide sequence ID" value="NZ_FNON01000003.1"/>
</dbReference>
<feature type="domain" description="EamA" evidence="8">
    <location>
        <begin position="147"/>
        <end position="277"/>
    </location>
</feature>
<feature type="domain" description="EamA" evidence="8">
    <location>
        <begin position="6"/>
        <end position="138"/>
    </location>
</feature>
<dbReference type="OrthoDB" id="5150004at2"/>
<evidence type="ECO:0000256" key="1">
    <source>
        <dbReference type="ARBA" id="ARBA00004141"/>
    </source>
</evidence>
<comment type="similarity">
    <text evidence="2">Belongs to the EamA transporter family.</text>
</comment>
<keyword evidence="4 7" id="KW-1133">Transmembrane helix</keyword>
<feature type="transmembrane region" description="Helical" evidence="7">
    <location>
        <begin position="122"/>
        <end position="143"/>
    </location>
</feature>
<dbReference type="Proteomes" id="UP000199515">
    <property type="component" value="Unassembled WGS sequence"/>
</dbReference>
<feature type="transmembrane region" description="Helical" evidence="7">
    <location>
        <begin position="264"/>
        <end position="282"/>
    </location>
</feature>
<accession>A0A1H3EEM0</accession>
<evidence type="ECO:0000256" key="5">
    <source>
        <dbReference type="ARBA" id="ARBA00023136"/>
    </source>
</evidence>
<keyword evidence="10" id="KW-1185">Reference proteome</keyword>
<gene>
    <name evidence="9" type="ORF">SAMN05421504_103784</name>
</gene>
<evidence type="ECO:0000259" key="8">
    <source>
        <dbReference type="Pfam" id="PF00892"/>
    </source>
</evidence>
<dbReference type="PANTHER" id="PTHR32322">
    <property type="entry name" value="INNER MEMBRANE TRANSPORTER"/>
    <property type="match status" value="1"/>
</dbReference>
<organism evidence="9 10">
    <name type="scientific">Amycolatopsis xylanica</name>
    <dbReference type="NCBI Taxonomy" id="589385"/>
    <lineage>
        <taxon>Bacteria</taxon>
        <taxon>Bacillati</taxon>
        <taxon>Actinomycetota</taxon>
        <taxon>Actinomycetes</taxon>
        <taxon>Pseudonocardiales</taxon>
        <taxon>Pseudonocardiaceae</taxon>
        <taxon>Amycolatopsis</taxon>
    </lineage>
</organism>